<evidence type="ECO:0000256" key="6">
    <source>
        <dbReference type="ARBA" id="ARBA00022840"/>
    </source>
</evidence>
<dbReference type="Pfam" id="PF01660">
    <property type="entry name" value="Vmethyltransf"/>
    <property type="match status" value="1"/>
</dbReference>
<keyword evidence="4" id="KW-0547">Nucleotide-binding</keyword>
<dbReference type="GO" id="GO:0005524">
    <property type="term" value="F:ATP binding"/>
    <property type="evidence" value="ECO:0007669"/>
    <property type="project" value="UniProtKB-KW"/>
</dbReference>
<dbReference type="InterPro" id="IPR003323">
    <property type="entry name" value="OTU_dom"/>
</dbReference>
<dbReference type="GO" id="GO:0003723">
    <property type="term" value="F:RNA binding"/>
    <property type="evidence" value="ECO:0007669"/>
    <property type="project" value="InterPro"/>
</dbReference>
<dbReference type="InterPro" id="IPR027351">
    <property type="entry name" value="(+)RNA_virus_helicase_core_dom"/>
</dbReference>
<evidence type="ECO:0000256" key="4">
    <source>
        <dbReference type="ARBA" id="ARBA00022741"/>
    </source>
</evidence>
<dbReference type="EMBL" id="PP255808">
    <property type="protein sequence ID" value="WVR09874.1"/>
    <property type="molecule type" value="Genomic_RNA"/>
</dbReference>
<proteinExistence type="predicted"/>
<evidence type="ECO:0000256" key="3">
    <source>
        <dbReference type="ARBA" id="ARBA00022695"/>
    </source>
</evidence>
<evidence type="ECO:0000256" key="1">
    <source>
        <dbReference type="ARBA" id="ARBA00022484"/>
    </source>
</evidence>
<feature type="region of interest" description="Disordered" evidence="8">
    <location>
        <begin position="665"/>
        <end position="689"/>
    </location>
</feature>
<protein>
    <submittedName>
        <fullName evidence="14">Replicase protein</fullName>
    </submittedName>
</protein>
<keyword evidence="1" id="KW-0696">RNA-directed RNA polymerase</keyword>
<dbReference type="GO" id="GO:0003968">
    <property type="term" value="F:RNA-directed RNA polymerase activity"/>
    <property type="evidence" value="ECO:0007669"/>
    <property type="project" value="UniProtKB-KW"/>
</dbReference>
<feature type="domain" description="Alphavirus-like MT" evidence="13">
    <location>
        <begin position="64"/>
        <end position="257"/>
    </location>
</feature>
<evidence type="ECO:0000259" key="13">
    <source>
        <dbReference type="PROSITE" id="PS51743"/>
    </source>
</evidence>
<dbReference type="GO" id="GO:0016817">
    <property type="term" value="F:hydrolase activity, acting on acid anhydrides"/>
    <property type="evidence" value="ECO:0007669"/>
    <property type="project" value="InterPro"/>
</dbReference>
<dbReference type="InterPro" id="IPR007094">
    <property type="entry name" value="RNA-dir_pol_PSvirus"/>
</dbReference>
<dbReference type="PROSITE" id="PS50507">
    <property type="entry name" value="RDRP_SSRNA_POS"/>
    <property type="match status" value="1"/>
</dbReference>
<keyword evidence="5" id="KW-0378">Hydrolase</keyword>
<reference evidence="14" key="1">
    <citation type="journal article" date="2024" name="Virus Res.">
        <title>Exploring the viral landscape of saffron through metatranscriptomic analysis.</title>
        <authorList>
            <person name="Martinez-Fajardo C."/>
            <person name="Navarro-Simarro P."/>
            <person name="Morote L."/>
            <person name="Rubio-Moraga A."/>
            <person name="Mondejar-Lopez M."/>
            <person name="Niza E."/>
            <person name="Argandona J."/>
            <person name="Ahrazem O."/>
            <person name="Gomez-Gomez L."/>
            <person name="Lopez-Jimenez A.J."/>
        </authorList>
    </citation>
    <scope>NUCLEOTIDE SEQUENCE</scope>
    <source>
        <strain evidence="14">CR1</strain>
    </source>
</reference>
<evidence type="ECO:0000256" key="5">
    <source>
        <dbReference type="ARBA" id="ARBA00022801"/>
    </source>
</evidence>
<sequence>MATLSFRSPAEELLTKFTSEECSRISNTAVNALQNTEKNQHNFFNFAMSQKGKSKLIEAGIYLSPYSFVPHSHPICKTLENHILYNVLPTYVDNSFYFVGIKNNKVNFLKTRDRKIGNIEVINRFVTSLDTHRYPNFFVNQMTPEIKGLWRKKGVSGIESVINNIPKLGKDKNKLNFFFHDEFHYWSNKDYIKFLEVIRPNKVIGTVVFPPEILAGSKSSLNPWAYSYEISKGDLIYKPDNVAQESYIQPLHGGQILKTNRIILNDGTSYAVDILHSKFSHHLVAITRTELPSPARRFYNGFDAISLAGLSKMHSNVSDCYPIEYSVVSKLYRYLRTLRKPDAESAMAKLSQIVQEPTSAEIRFTEDFCKLVLNNGHVNMLFNSSFVTSLSRFFSSIFPKLLISSFPYLGKVMLNDFLKTLEPFSFEVQLNQMTEKMDTFFEFFDNEFTSDSFEDPVLIYEQKMLGEIISYHERSTPYFISASDLQEKGLYNPFFDISDGFLQSYIVQLISESFDFAEKKRENFLAGIINNFVGCLKSKNRHFNSILNSIKVDEVFIKEVLIYVSRIFYIKNFQRKSRKFSRENALWWLISDGKSRLNQNFLTYHGGVTVSKPLWTKNYTKVINEILSKQKGIEKKGRTEIREDKGKSKIDEHVVEVKEKEIFEKGESSNTHKNGGGKEEEDGRGEQNETGEFSFNFKEVATLFPEMKSTLFPIEQEEVEIIGSISSGGSEFHSKVLGVSVSKKNIDRGLSLRIHRVAGDGNCFWHSVGFLLGMDADEIKQLVYEEFKEIISEDQFLTVEFADDAYASMSSIALTCKTFNICICSIDEEREFCHVYNRNAGYPIFLHFTTNHFNPLVPLNKCVFDAAAEALNINSEQIYIDISRKNGGEIILHELTHGEGLNTSNIALFFEFMAINAFVQVENVIYKLTKHEGEKFLFSLEKNHLTFKGNNVDETILENLKIKELNESESNLLELTINLSGSSLTFKPSIEKAKKLSDSFFQGYTGVLLSSNSGEKDEVLQLGDKENNLSTRVVNTVLGTFGSGKSFFYKEMTKNFKSTTFTIISPRKKLCDMLRDDLSSVIKVSKSKQKMARIKLCTFEVFFKNFFFFSSSDVIILDEIQLFPPGFCDLVAIKIESGKKMLLCGDPCQSDYDSTNDRHIFGDTPSDIFEILDNQSYKYNILSRRFRNQMFHNKLPCLLHNIEFLPSSPFQHCSSMKELIDIEDFKIDVILVSSFVEKKIAYSAFKNKVEVMTFGESTGLTFNKGAILLTNESIKTSENRWITALSRFRENLCFVNLFGIPLISVCEIFLGRALHHFLTSQSTLSYFHDHLPGKPEFTKGFNIKTGTAGKDKEAKLMGDPWLKTMLNLGDDEEMEEVDVLLEEYQEECFKTHIPTVSLNSVIAEIHDKIRAKELREFRIGGEVTQQFVDDHYKGKGEQLTNAAERFETIYPRHRGTDTATFLMAVKKRLKFSNPATEEWKLRKARPFGKFLLDEFLKICPLKPGNCGSDLEEALKDFESKKLDKPAATIENHAGRSCRDWLGDVALIFMKSQLCTKYEKRFADAKAGQTLACFHHSVLCRFAPFIRYIEKRVNKFLPSNLYIHSGKNFDELNNFVVKEKFNGICTESDYEAFDASQDFYILSFELALMEFIGIPKDLILDYQYIKTHLGSKLGNFAIMRFTGEASTFLFNTLANMLFTQLRYDLNKNQAICFAGDDMCANERLKIKKDNEDFLKKISLKAKVSFTEKPTFCGWFLSQNGIIKNPCLVLERLCIARERNNVNNCIDSYAIEVSYAYKMGERLYTFLSESEMNAHHCCVRYLVKHKNLLKSDVKKIFTQI</sequence>
<evidence type="ECO:0000259" key="11">
    <source>
        <dbReference type="PROSITE" id="PS51492"/>
    </source>
</evidence>
<organism evidence="14">
    <name type="scientific">Saffron betaflexivirus 1</name>
    <dbReference type="NCBI Taxonomy" id="3119434"/>
    <lineage>
        <taxon>Viruses</taxon>
        <taxon>Riboviria</taxon>
        <taxon>Orthornavirae</taxon>
        <taxon>Kitrinoviricota</taxon>
        <taxon>Alsuviricetes</taxon>
        <taxon>Tymovirales</taxon>
        <taxon>Betaflexiviridae</taxon>
    </lineage>
</organism>
<evidence type="ECO:0000256" key="2">
    <source>
        <dbReference type="ARBA" id="ARBA00022679"/>
    </source>
</evidence>
<feature type="domain" description="(+)RNA virus helicase C-terminal" evidence="12">
    <location>
        <begin position="1009"/>
        <end position="1326"/>
    </location>
</feature>
<evidence type="ECO:0000259" key="12">
    <source>
        <dbReference type="PROSITE" id="PS51657"/>
    </source>
</evidence>
<dbReference type="InterPro" id="IPR027417">
    <property type="entry name" value="P-loop_NTPase"/>
</dbReference>
<dbReference type="SUPFAM" id="SSF56672">
    <property type="entry name" value="DNA/RNA polymerases"/>
    <property type="match status" value="1"/>
</dbReference>
<dbReference type="PROSITE" id="PS50802">
    <property type="entry name" value="OTU"/>
    <property type="match status" value="1"/>
</dbReference>
<feature type="domain" description="Peptidase C23" evidence="11">
    <location>
        <begin position="858"/>
        <end position="949"/>
    </location>
</feature>
<accession>A0AAU6MVR7</accession>
<dbReference type="InterPro" id="IPR008041">
    <property type="entry name" value="Peptidase_C23"/>
</dbReference>
<dbReference type="GO" id="GO:0016556">
    <property type="term" value="P:mRNA modification"/>
    <property type="evidence" value="ECO:0007669"/>
    <property type="project" value="InterPro"/>
</dbReference>
<dbReference type="CDD" id="cd23245">
    <property type="entry name" value="Betaflexiviridae_RdRp"/>
    <property type="match status" value="1"/>
</dbReference>
<evidence type="ECO:0000259" key="10">
    <source>
        <dbReference type="PROSITE" id="PS50802"/>
    </source>
</evidence>
<evidence type="ECO:0000256" key="8">
    <source>
        <dbReference type="SAM" id="MobiDB-lite"/>
    </source>
</evidence>
<evidence type="ECO:0000313" key="14">
    <source>
        <dbReference type="EMBL" id="WVR09874.1"/>
    </source>
</evidence>
<dbReference type="GO" id="GO:0006396">
    <property type="term" value="P:RNA processing"/>
    <property type="evidence" value="ECO:0007669"/>
    <property type="project" value="InterPro"/>
</dbReference>
<dbReference type="GO" id="GO:0008174">
    <property type="term" value="F:mRNA methyltransferase activity"/>
    <property type="evidence" value="ECO:0007669"/>
    <property type="project" value="UniProtKB-UniRule"/>
</dbReference>
<dbReference type="Gene3D" id="3.40.50.300">
    <property type="entry name" value="P-loop containing nucleotide triphosphate hydrolases"/>
    <property type="match status" value="1"/>
</dbReference>
<feature type="domain" description="RdRp catalytic" evidence="9">
    <location>
        <begin position="1622"/>
        <end position="1729"/>
    </location>
</feature>
<name>A0AAU6MVR7_9VIRU</name>
<dbReference type="InterPro" id="IPR043502">
    <property type="entry name" value="DNA/RNA_pol_sf"/>
</dbReference>
<evidence type="ECO:0000259" key="9">
    <source>
        <dbReference type="PROSITE" id="PS50507"/>
    </source>
</evidence>
<reference evidence="14" key="2">
    <citation type="submission" date="2024-01" db="EMBL/GenBank/DDBJ databases">
        <authorList>
            <person name="Lopez Jimenez A.J."/>
        </authorList>
    </citation>
    <scope>NUCLEOTIDE SEQUENCE</scope>
    <source>
        <strain evidence="14">CR1</strain>
    </source>
</reference>
<dbReference type="SUPFAM" id="SSF52540">
    <property type="entry name" value="P-loop containing nucleoside triphosphate hydrolases"/>
    <property type="match status" value="1"/>
</dbReference>
<evidence type="ECO:0000256" key="7">
    <source>
        <dbReference type="ARBA" id="ARBA00022953"/>
    </source>
</evidence>
<dbReference type="PROSITE" id="PS51492">
    <property type="entry name" value="PEPTIDASE_C23"/>
    <property type="match status" value="1"/>
</dbReference>
<dbReference type="PROSITE" id="PS51743">
    <property type="entry name" value="ALPHAVIRUS_MT"/>
    <property type="match status" value="1"/>
</dbReference>
<dbReference type="GO" id="GO:0006351">
    <property type="term" value="P:DNA-templated transcription"/>
    <property type="evidence" value="ECO:0007669"/>
    <property type="project" value="InterPro"/>
</dbReference>
<dbReference type="InterPro" id="IPR002588">
    <property type="entry name" value="Alphavirus-like_MT_dom"/>
</dbReference>
<keyword evidence="7" id="KW-0693">Viral RNA replication</keyword>
<keyword evidence="3" id="KW-0548">Nucleotidyltransferase</keyword>
<dbReference type="CDD" id="cd22792">
    <property type="entry name" value="OTU_RDRP-like"/>
    <property type="match status" value="1"/>
</dbReference>
<keyword evidence="6" id="KW-0067">ATP-binding</keyword>
<dbReference type="GO" id="GO:0039694">
    <property type="term" value="P:viral RNA genome replication"/>
    <property type="evidence" value="ECO:0007669"/>
    <property type="project" value="InterPro"/>
</dbReference>
<dbReference type="Pfam" id="PF00978">
    <property type="entry name" value="RdRP_2"/>
    <property type="match status" value="1"/>
</dbReference>
<feature type="domain" description="OTU" evidence="10">
    <location>
        <begin position="752"/>
        <end position="859"/>
    </location>
</feature>
<dbReference type="PROSITE" id="PS51657">
    <property type="entry name" value="PSRV_HELICASE"/>
    <property type="match status" value="1"/>
</dbReference>
<dbReference type="InterPro" id="IPR001788">
    <property type="entry name" value="RNA-dep_RNA_pol_alsuvir"/>
</dbReference>
<keyword evidence="2" id="KW-0808">Transferase</keyword>
<dbReference type="Pfam" id="PF01443">
    <property type="entry name" value="Viral_helicase1"/>
    <property type="match status" value="1"/>
</dbReference>